<accession>A0ACB8DGR8</accession>
<proteinExistence type="predicted"/>
<gene>
    <name evidence="1" type="ORF">HPB49_024119</name>
</gene>
<keyword evidence="2" id="KW-1185">Reference proteome</keyword>
<reference evidence="1" key="1">
    <citation type="submission" date="2020-05" db="EMBL/GenBank/DDBJ databases">
        <title>Large-scale comparative analyses of tick genomes elucidate their genetic diversity and vector capacities.</title>
        <authorList>
            <person name="Jia N."/>
            <person name="Wang J."/>
            <person name="Shi W."/>
            <person name="Du L."/>
            <person name="Sun Y."/>
            <person name="Zhan W."/>
            <person name="Jiang J."/>
            <person name="Wang Q."/>
            <person name="Zhang B."/>
            <person name="Ji P."/>
            <person name="Sakyi L.B."/>
            <person name="Cui X."/>
            <person name="Yuan T."/>
            <person name="Jiang B."/>
            <person name="Yang W."/>
            <person name="Lam T.T.-Y."/>
            <person name="Chang Q."/>
            <person name="Ding S."/>
            <person name="Wang X."/>
            <person name="Zhu J."/>
            <person name="Ruan X."/>
            <person name="Zhao L."/>
            <person name="Wei J."/>
            <person name="Que T."/>
            <person name="Du C."/>
            <person name="Cheng J."/>
            <person name="Dai P."/>
            <person name="Han X."/>
            <person name="Huang E."/>
            <person name="Gao Y."/>
            <person name="Liu J."/>
            <person name="Shao H."/>
            <person name="Ye R."/>
            <person name="Li L."/>
            <person name="Wei W."/>
            <person name="Wang X."/>
            <person name="Wang C."/>
            <person name="Yang T."/>
            <person name="Huo Q."/>
            <person name="Li W."/>
            <person name="Guo W."/>
            <person name="Chen H."/>
            <person name="Zhou L."/>
            <person name="Ni X."/>
            <person name="Tian J."/>
            <person name="Zhou Y."/>
            <person name="Sheng Y."/>
            <person name="Liu T."/>
            <person name="Pan Y."/>
            <person name="Xia L."/>
            <person name="Li J."/>
            <person name="Zhao F."/>
            <person name="Cao W."/>
        </authorList>
    </citation>
    <scope>NUCLEOTIDE SEQUENCE</scope>
    <source>
        <strain evidence="1">Dsil-2018</strain>
    </source>
</reference>
<organism evidence="1 2">
    <name type="scientific">Dermacentor silvarum</name>
    <name type="common">Tick</name>
    <dbReference type="NCBI Taxonomy" id="543639"/>
    <lineage>
        <taxon>Eukaryota</taxon>
        <taxon>Metazoa</taxon>
        <taxon>Ecdysozoa</taxon>
        <taxon>Arthropoda</taxon>
        <taxon>Chelicerata</taxon>
        <taxon>Arachnida</taxon>
        <taxon>Acari</taxon>
        <taxon>Parasitiformes</taxon>
        <taxon>Ixodida</taxon>
        <taxon>Ixodoidea</taxon>
        <taxon>Ixodidae</taxon>
        <taxon>Rhipicephalinae</taxon>
        <taxon>Dermacentor</taxon>
    </lineage>
</organism>
<dbReference type="EMBL" id="CM023471">
    <property type="protein sequence ID" value="KAH7967339.1"/>
    <property type="molecule type" value="Genomic_DNA"/>
</dbReference>
<dbReference type="Proteomes" id="UP000821865">
    <property type="component" value="Chromosome 2"/>
</dbReference>
<sequence length="304" mass="33163">MPRLPGDDYKIVVRPNCAVDLANIGRITLLDAIHSTSKIDVKQAEQADQHAGPTTGRRIQDHHGSAKQKYNMDMPVVAYVPAPDDSVRGVVYRAYTDETDLTIQSELVRKNRQLPIVNARLGNSRNSVITFAGKDLPTLIKVAGGVLQLSQVGAPRRRMPTTTTRRPQVPKMRRGTPATAGQGKADLHPVVRRLSVETPDGQPQLQMSVDPTQADQQWPGAKLNHDQIILLQAKDPGDSPESLGILPTSTRPEPEPGQIVVQTQRCPTQRAEHASDLEWQQTRSPGQDAPTAKPPNKGAGRTGK</sequence>
<name>A0ACB8DGR8_DERSI</name>
<evidence type="ECO:0000313" key="2">
    <source>
        <dbReference type="Proteomes" id="UP000821865"/>
    </source>
</evidence>
<protein>
    <submittedName>
        <fullName evidence="1">Uncharacterized protein</fullName>
    </submittedName>
</protein>
<comment type="caution">
    <text evidence="1">The sequence shown here is derived from an EMBL/GenBank/DDBJ whole genome shotgun (WGS) entry which is preliminary data.</text>
</comment>
<evidence type="ECO:0000313" key="1">
    <source>
        <dbReference type="EMBL" id="KAH7967339.1"/>
    </source>
</evidence>